<dbReference type="Proteomes" id="UP001589750">
    <property type="component" value="Unassembled WGS sequence"/>
</dbReference>
<feature type="transmembrane region" description="Helical" evidence="2">
    <location>
        <begin position="61"/>
        <end position="82"/>
    </location>
</feature>
<keyword evidence="2" id="KW-0812">Transmembrane</keyword>
<evidence type="ECO:0000313" key="3">
    <source>
        <dbReference type="EMBL" id="MFB9311792.1"/>
    </source>
</evidence>
<evidence type="ECO:0000313" key="4">
    <source>
        <dbReference type="Proteomes" id="UP001589750"/>
    </source>
</evidence>
<dbReference type="EMBL" id="JBHMDG010000002">
    <property type="protein sequence ID" value="MFB9311792.1"/>
    <property type="molecule type" value="Genomic_DNA"/>
</dbReference>
<evidence type="ECO:0000256" key="2">
    <source>
        <dbReference type="SAM" id="Phobius"/>
    </source>
</evidence>
<keyword evidence="4" id="KW-1185">Reference proteome</keyword>
<accession>A0ABV5K5W9</accession>
<feature type="transmembrane region" description="Helical" evidence="2">
    <location>
        <begin position="130"/>
        <end position="147"/>
    </location>
</feature>
<feature type="region of interest" description="Disordered" evidence="1">
    <location>
        <begin position="1"/>
        <end position="45"/>
    </location>
</feature>
<gene>
    <name evidence="3" type="ORF">ACFFRI_01945</name>
</gene>
<keyword evidence="2" id="KW-1133">Transmembrane helix</keyword>
<evidence type="ECO:0000256" key="1">
    <source>
        <dbReference type="SAM" id="MobiDB-lite"/>
    </source>
</evidence>
<name>A0ABV5K5W9_9ACTN</name>
<dbReference type="RefSeq" id="WP_140010982.1">
    <property type="nucleotide sequence ID" value="NZ_JBHMDG010000002.1"/>
</dbReference>
<keyword evidence="2" id="KW-0472">Membrane</keyword>
<organism evidence="3 4">
    <name type="scientific">Nocardioides plantarum</name>
    <dbReference type="NCBI Taxonomy" id="29299"/>
    <lineage>
        <taxon>Bacteria</taxon>
        <taxon>Bacillati</taxon>
        <taxon>Actinomycetota</taxon>
        <taxon>Actinomycetes</taxon>
        <taxon>Propionibacteriales</taxon>
        <taxon>Nocardioidaceae</taxon>
        <taxon>Nocardioides</taxon>
    </lineage>
</organism>
<feature type="compositionally biased region" description="Low complexity" evidence="1">
    <location>
        <begin position="1"/>
        <end position="27"/>
    </location>
</feature>
<proteinExistence type="predicted"/>
<protein>
    <recommendedName>
        <fullName evidence="5">CASP-like protein</fullName>
    </recommendedName>
</protein>
<comment type="caution">
    <text evidence="3">The sequence shown here is derived from an EMBL/GenBank/DDBJ whole genome shotgun (WGS) entry which is preliminary data.</text>
</comment>
<reference evidence="3 4" key="1">
    <citation type="submission" date="2024-09" db="EMBL/GenBank/DDBJ databases">
        <authorList>
            <person name="Sun Q."/>
            <person name="Mori K."/>
        </authorList>
    </citation>
    <scope>NUCLEOTIDE SEQUENCE [LARGE SCALE GENOMIC DNA]</scope>
    <source>
        <strain evidence="3 4">JCM 9626</strain>
    </source>
</reference>
<evidence type="ECO:0008006" key="5">
    <source>
        <dbReference type="Google" id="ProtNLM"/>
    </source>
</evidence>
<sequence length="153" mass="16176">MGDDTTTTGEGDSTKTTTTTAATEATAPKSRRRSWAGRSAGAGGGGAAAQVAKVRVLLARVLWAVCAVFALILAAAVLLIAVDANTDNELVRWVIARADNVDLGFFDLSNPIKDWDKDETDVMQDVKTALFNYGLAAIVWLGIGKLLDKVVRP</sequence>